<feature type="transmembrane region" description="Helical" evidence="1">
    <location>
        <begin position="12"/>
        <end position="33"/>
    </location>
</feature>
<evidence type="ECO:0000313" key="3">
    <source>
        <dbReference type="Proteomes" id="UP001595816"/>
    </source>
</evidence>
<sequence length="183" mass="19642">MSSDSVPVRAVWPAAGLPLAAWLPTMFLCVLLAHGLQTEYVPIEAATVGLWAAGMALTGLLTVWLRRRAHPVPAVVALIAGALVSIDLAVILDSHLIYGVYHYWTLNYDAALPYAYAPMWFPASLIPVDTFGFATQAQITAGDFEWQDEHVRPVAVVLSLASAAVGVLLFRATRPAAPLVAPR</sequence>
<organism evidence="2 3">
    <name type="scientific">Hamadaea flava</name>
    <dbReference type="NCBI Taxonomy" id="1742688"/>
    <lineage>
        <taxon>Bacteria</taxon>
        <taxon>Bacillati</taxon>
        <taxon>Actinomycetota</taxon>
        <taxon>Actinomycetes</taxon>
        <taxon>Micromonosporales</taxon>
        <taxon>Micromonosporaceae</taxon>
        <taxon>Hamadaea</taxon>
    </lineage>
</organism>
<keyword evidence="1" id="KW-0472">Membrane</keyword>
<keyword evidence="1" id="KW-0812">Transmembrane</keyword>
<feature type="transmembrane region" description="Helical" evidence="1">
    <location>
        <begin position="45"/>
        <end position="65"/>
    </location>
</feature>
<evidence type="ECO:0000256" key="1">
    <source>
        <dbReference type="SAM" id="Phobius"/>
    </source>
</evidence>
<keyword evidence="1" id="KW-1133">Transmembrane helix</keyword>
<dbReference type="RefSeq" id="WP_253761234.1">
    <property type="nucleotide sequence ID" value="NZ_JAMZDZ010000001.1"/>
</dbReference>
<dbReference type="EMBL" id="JBHSAY010000015">
    <property type="protein sequence ID" value="MFC4134621.1"/>
    <property type="molecule type" value="Genomic_DNA"/>
</dbReference>
<name>A0ABV8LUB1_9ACTN</name>
<reference evidence="3" key="1">
    <citation type="journal article" date="2019" name="Int. J. Syst. Evol. Microbiol.">
        <title>The Global Catalogue of Microorganisms (GCM) 10K type strain sequencing project: providing services to taxonomists for standard genome sequencing and annotation.</title>
        <authorList>
            <consortium name="The Broad Institute Genomics Platform"/>
            <consortium name="The Broad Institute Genome Sequencing Center for Infectious Disease"/>
            <person name="Wu L."/>
            <person name="Ma J."/>
        </authorList>
    </citation>
    <scope>NUCLEOTIDE SEQUENCE [LARGE SCALE GENOMIC DNA]</scope>
    <source>
        <strain evidence="3">CGMCC 4.7289</strain>
    </source>
</reference>
<proteinExistence type="predicted"/>
<dbReference type="Proteomes" id="UP001595816">
    <property type="component" value="Unassembled WGS sequence"/>
</dbReference>
<gene>
    <name evidence="2" type="ORF">ACFOZ4_28760</name>
</gene>
<accession>A0ABV8LUB1</accession>
<feature type="transmembrane region" description="Helical" evidence="1">
    <location>
        <begin position="154"/>
        <end position="173"/>
    </location>
</feature>
<keyword evidence="3" id="KW-1185">Reference proteome</keyword>
<protein>
    <submittedName>
        <fullName evidence="2">Uncharacterized protein</fullName>
    </submittedName>
</protein>
<feature type="transmembrane region" description="Helical" evidence="1">
    <location>
        <begin position="72"/>
        <end position="92"/>
    </location>
</feature>
<evidence type="ECO:0000313" key="2">
    <source>
        <dbReference type="EMBL" id="MFC4134621.1"/>
    </source>
</evidence>
<comment type="caution">
    <text evidence="2">The sequence shown here is derived from an EMBL/GenBank/DDBJ whole genome shotgun (WGS) entry which is preliminary data.</text>
</comment>